<dbReference type="GO" id="GO:0004674">
    <property type="term" value="F:protein serine/threonine kinase activity"/>
    <property type="evidence" value="ECO:0007669"/>
    <property type="project" value="TreeGrafter"/>
</dbReference>
<feature type="binding site" evidence="1">
    <location>
        <position position="272"/>
    </location>
    <ligand>
        <name>ATP</name>
        <dbReference type="ChEBI" id="CHEBI:30616"/>
    </ligand>
</feature>
<protein>
    <recommendedName>
        <fullName evidence="3">Protein kinase domain-containing protein</fullName>
    </recommendedName>
</protein>
<dbReference type="GO" id="GO:0005524">
    <property type="term" value="F:ATP binding"/>
    <property type="evidence" value="ECO:0007669"/>
    <property type="project" value="UniProtKB-UniRule"/>
</dbReference>
<dbReference type="PANTHER" id="PTHR44167:SF30">
    <property type="entry name" value="PHOSPHORYLASE KINASE"/>
    <property type="match status" value="1"/>
</dbReference>
<reference evidence="4" key="1">
    <citation type="submission" date="2019-04" db="EMBL/GenBank/DDBJ databases">
        <title>Sequencing of skin fungus with MAO and IRED activity.</title>
        <authorList>
            <person name="Marsaioli A.J."/>
            <person name="Bonatto J.M.C."/>
            <person name="Reis Junior O."/>
        </authorList>
    </citation>
    <scope>NUCLEOTIDE SEQUENCE</scope>
    <source>
        <strain evidence="4">28M1</strain>
    </source>
</reference>
<evidence type="ECO:0000256" key="2">
    <source>
        <dbReference type="SAM" id="MobiDB-lite"/>
    </source>
</evidence>
<organism evidence="4 5">
    <name type="scientific">Didymella heteroderae</name>
    <dbReference type="NCBI Taxonomy" id="1769908"/>
    <lineage>
        <taxon>Eukaryota</taxon>
        <taxon>Fungi</taxon>
        <taxon>Dikarya</taxon>
        <taxon>Ascomycota</taxon>
        <taxon>Pezizomycotina</taxon>
        <taxon>Dothideomycetes</taxon>
        <taxon>Pleosporomycetidae</taxon>
        <taxon>Pleosporales</taxon>
        <taxon>Pleosporineae</taxon>
        <taxon>Didymellaceae</taxon>
        <taxon>Didymella</taxon>
    </lineage>
</organism>
<dbReference type="AlphaFoldDB" id="A0A9P4WGQ5"/>
<comment type="caution">
    <text evidence="4">The sequence shown here is derived from an EMBL/GenBank/DDBJ whole genome shotgun (WGS) entry which is preliminary data.</text>
</comment>
<dbReference type="Gene3D" id="3.30.200.20">
    <property type="entry name" value="Phosphorylase Kinase, domain 1"/>
    <property type="match status" value="1"/>
</dbReference>
<evidence type="ECO:0000259" key="3">
    <source>
        <dbReference type="PROSITE" id="PS50011"/>
    </source>
</evidence>
<dbReference type="SUPFAM" id="SSF56112">
    <property type="entry name" value="Protein kinase-like (PK-like)"/>
    <property type="match status" value="1"/>
</dbReference>
<keyword evidence="1" id="KW-0067">ATP-binding</keyword>
<dbReference type="SMART" id="SM00220">
    <property type="entry name" value="S_TKc"/>
    <property type="match status" value="1"/>
</dbReference>
<dbReference type="Gene3D" id="1.10.510.10">
    <property type="entry name" value="Transferase(Phosphotransferase) domain 1"/>
    <property type="match status" value="1"/>
</dbReference>
<dbReference type="GO" id="GO:0044773">
    <property type="term" value="P:mitotic DNA damage checkpoint signaling"/>
    <property type="evidence" value="ECO:0007669"/>
    <property type="project" value="TreeGrafter"/>
</dbReference>
<dbReference type="EMBL" id="SWKV01000119">
    <property type="protein sequence ID" value="KAF3031904.1"/>
    <property type="molecule type" value="Genomic_DNA"/>
</dbReference>
<dbReference type="PROSITE" id="PS50011">
    <property type="entry name" value="PROTEIN_KINASE_DOM"/>
    <property type="match status" value="1"/>
</dbReference>
<dbReference type="OrthoDB" id="5979581at2759"/>
<feature type="domain" description="Protein kinase" evidence="3">
    <location>
        <begin position="244"/>
        <end position="519"/>
    </location>
</feature>
<proteinExistence type="predicted"/>
<feature type="region of interest" description="Disordered" evidence="2">
    <location>
        <begin position="59"/>
        <end position="78"/>
    </location>
</feature>
<sequence>MAPTIFAKLTPNDGPTKFAFHEVVSRLKNQSNGNVFLTRFADVDTDKVYDADAARAFDEKDTDDSDSMTEPDTDTEKGWKQNRRTWCGSFVFDVAHLTHHRVWTGGKGRRQWRDCPTTQDETAQLPEFLLACFEKDKYHIRGKHVRFQLDQNGYLRISKASNSARLFIAVDGKTMGLAPCSLNQVTTNVQLGRLSFRLEYTDYSRTLSFQEQRNKFVQQTHGTDPRALLLTPTPAAETNTIGKWTFAVPLGKGATGKVFSATDDDGNVAAIKVVEQNAGTRDQLHGQIRMLQKLTDEAKAVGDRHILLLEQVIPDLSSMRSISRPFEECYLVLIPAVPQTLDRVITGQSTHNLTIFHDALLALKFFHDRNLLHHDVKPPNIGVIGHEVIFLDAETAVELPDSGQVKCTPGHSGTVGYLSPERELEPYGKGVDVWGLGISIFELLFGYHPLRFQLNPWRSGRESLRPDFHRKEAAMCHKLREYEPDTAADLLLRMLSHSYSKCNASARVSVNEALLHPVFETLSFAVKAGPPSSLGPSIAHPETHLLMREHKRIRVR</sequence>
<dbReference type="InterPro" id="IPR000719">
    <property type="entry name" value="Prot_kinase_dom"/>
</dbReference>
<dbReference type="Pfam" id="PF00069">
    <property type="entry name" value="Pkinase"/>
    <property type="match status" value="1"/>
</dbReference>
<name>A0A9P4WGQ5_9PLEO</name>
<dbReference type="InterPro" id="IPR017441">
    <property type="entry name" value="Protein_kinase_ATP_BS"/>
</dbReference>
<dbReference type="Proteomes" id="UP000758155">
    <property type="component" value="Unassembled WGS sequence"/>
</dbReference>
<accession>A0A9P4WGQ5</accession>
<gene>
    <name evidence="4" type="ORF">E8E12_001504</name>
</gene>
<dbReference type="PROSITE" id="PS00107">
    <property type="entry name" value="PROTEIN_KINASE_ATP"/>
    <property type="match status" value="1"/>
</dbReference>
<evidence type="ECO:0000313" key="4">
    <source>
        <dbReference type="EMBL" id="KAF3031904.1"/>
    </source>
</evidence>
<feature type="compositionally biased region" description="Acidic residues" evidence="2">
    <location>
        <begin position="60"/>
        <end position="73"/>
    </location>
</feature>
<keyword evidence="5" id="KW-1185">Reference proteome</keyword>
<dbReference type="PANTHER" id="PTHR44167">
    <property type="entry name" value="OVARIAN-SPECIFIC SERINE/THREONINE-PROTEIN KINASE LOK-RELATED"/>
    <property type="match status" value="1"/>
</dbReference>
<evidence type="ECO:0000313" key="5">
    <source>
        <dbReference type="Proteomes" id="UP000758155"/>
    </source>
</evidence>
<evidence type="ECO:0000256" key="1">
    <source>
        <dbReference type="PROSITE-ProRule" id="PRU10141"/>
    </source>
</evidence>
<dbReference type="GO" id="GO:0005634">
    <property type="term" value="C:nucleus"/>
    <property type="evidence" value="ECO:0007669"/>
    <property type="project" value="TreeGrafter"/>
</dbReference>
<dbReference type="InterPro" id="IPR011009">
    <property type="entry name" value="Kinase-like_dom_sf"/>
</dbReference>
<keyword evidence="1" id="KW-0547">Nucleotide-binding</keyword>